<keyword evidence="2" id="KW-0813">Transport</keyword>
<dbReference type="PANTHER" id="PTHR35011:SF5">
    <property type="entry name" value="SIALIC ACID TRAP TRANSPORTER SMALL PERMEASE PROTEIN SIAQ"/>
    <property type="match status" value="1"/>
</dbReference>
<dbReference type="InterPro" id="IPR007387">
    <property type="entry name" value="TRAP_DctQ"/>
</dbReference>
<feature type="transmembrane region" description="Helical" evidence="9">
    <location>
        <begin position="83"/>
        <end position="104"/>
    </location>
</feature>
<protein>
    <submittedName>
        <fullName evidence="11">TRAP-type C4-dicarboxylate transport system, small permease component</fullName>
    </submittedName>
</protein>
<evidence type="ECO:0000256" key="6">
    <source>
        <dbReference type="ARBA" id="ARBA00022989"/>
    </source>
</evidence>
<dbReference type="RefSeq" id="WP_089751549.1">
    <property type="nucleotide sequence ID" value="NZ_FOOG01000010.1"/>
</dbReference>
<name>A0A1I2LUZ3_9BACI</name>
<evidence type="ECO:0000313" key="12">
    <source>
        <dbReference type="Proteomes" id="UP000198897"/>
    </source>
</evidence>
<keyword evidence="7 9" id="KW-0472">Membrane</keyword>
<dbReference type="GO" id="GO:0015740">
    <property type="term" value="P:C4-dicarboxylate transport"/>
    <property type="evidence" value="ECO:0007669"/>
    <property type="project" value="TreeGrafter"/>
</dbReference>
<gene>
    <name evidence="11" type="ORF">SAMN05216353_11081</name>
</gene>
<dbReference type="AlphaFoldDB" id="A0A1I2LUZ3"/>
<feature type="domain" description="Tripartite ATP-independent periplasmic transporters DctQ component" evidence="10">
    <location>
        <begin position="22"/>
        <end position="150"/>
    </location>
</feature>
<evidence type="ECO:0000256" key="3">
    <source>
        <dbReference type="ARBA" id="ARBA00022475"/>
    </source>
</evidence>
<comment type="similarity">
    <text evidence="8">Belongs to the TRAP transporter small permease family.</text>
</comment>
<evidence type="ECO:0000313" key="11">
    <source>
        <dbReference type="EMBL" id="SFF83182.1"/>
    </source>
</evidence>
<keyword evidence="6 9" id="KW-1133">Transmembrane helix</keyword>
<evidence type="ECO:0000256" key="2">
    <source>
        <dbReference type="ARBA" id="ARBA00022448"/>
    </source>
</evidence>
<dbReference type="PANTHER" id="PTHR35011">
    <property type="entry name" value="2,3-DIKETO-L-GULONATE TRAP TRANSPORTER SMALL PERMEASE PROTEIN YIAM"/>
    <property type="match status" value="1"/>
</dbReference>
<evidence type="ECO:0000256" key="8">
    <source>
        <dbReference type="ARBA" id="ARBA00038436"/>
    </source>
</evidence>
<sequence length="159" mass="18526">MLIKFLERIQLIIGVLFLVAFFITIVIQVVTRFMGVSAVWTEEVATYSFIWAVFMGASVMLNRREHFNFDMLLKKFKGKGRSTLYLINDLILLVFTLAITYYGWQAVLNFWNYNWVSLPQLKMGYVWISVPIMGGTMVIYTFAHIVRTLKNFSQKEAAQ</sequence>
<evidence type="ECO:0000256" key="7">
    <source>
        <dbReference type="ARBA" id="ARBA00023136"/>
    </source>
</evidence>
<dbReference type="OrthoDB" id="9815614at2"/>
<comment type="subcellular location">
    <subcellularLocation>
        <location evidence="1">Cell inner membrane</location>
        <topology evidence="1">Multi-pass membrane protein</topology>
    </subcellularLocation>
</comment>
<feature type="transmembrane region" description="Helical" evidence="9">
    <location>
        <begin position="45"/>
        <end position="62"/>
    </location>
</feature>
<organism evidence="11 12">
    <name type="scientific">Halobacillus alkaliphilus</name>
    <dbReference type="NCBI Taxonomy" id="396056"/>
    <lineage>
        <taxon>Bacteria</taxon>
        <taxon>Bacillati</taxon>
        <taxon>Bacillota</taxon>
        <taxon>Bacilli</taxon>
        <taxon>Bacillales</taxon>
        <taxon>Bacillaceae</taxon>
        <taxon>Halobacillus</taxon>
    </lineage>
</organism>
<evidence type="ECO:0000256" key="5">
    <source>
        <dbReference type="ARBA" id="ARBA00022692"/>
    </source>
</evidence>
<feature type="transmembrane region" description="Helical" evidence="9">
    <location>
        <begin position="124"/>
        <end position="146"/>
    </location>
</feature>
<dbReference type="InterPro" id="IPR055348">
    <property type="entry name" value="DctQ"/>
</dbReference>
<evidence type="ECO:0000256" key="4">
    <source>
        <dbReference type="ARBA" id="ARBA00022519"/>
    </source>
</evidence>
<proteinExistence type="inferred from homology"/>
<evidence type="ECO:0000256" key="9">
    <source>
        <dbReference type="SAM" id="Phobius"/>
    </source>
</evidence>
<evidence type="ECO:0000259" key="10">
    <source>
        <dbReference type="Pfam" id="PF04290"/>
    </source>
</evidence>
<reference evidence="12" key="1">
    <citation type="submission" date="2016-10" db="EMBL/GenBank/DDBJ databases">
        <authorList>
            <person name="Varghese N."/>
            <person name="Submissions S."/>
        </authorList>
    </citation>
    <scope>NUCLEOTIDE SEQUENCE [LARGE SCALE GENOMIC DNA]</scope>
    <source>
        <strain evidence="12">FP5</strain>
    </source>
</reference>
<keyword evidence="4" id="KW-0997">Cell inner membrane</keyword>
<keyword evidence="12" id="KW-1185">Reference proteome</keyword>
<feature type="transmembrane region" description="Helical" evidence="9">
    <location>
        <begin position="12"/>
        <end position="33"/>
    </location>
</feature>
<keyword evidence="3" id="KW-1003">Cell membrane</keyword>
<evidence type="ECO:0000256" key="1">
    <source>
        <dbReference type="ARBA" id="ARBA00004429"/>
    </source>
</evidence>
<dbReference type="Proteomes" id="UP000198897">
    <property type="component" value="Unassembled WGS sequence"/>
</dbReference>
<dbReference type="GO" id="GO:0022857">
    <property type="term" value="F:transmembrane transporter activity"/>
    <property type="evidence" value="ECO:0007669"/>
    <property type="project" value="TreeGrafter"/>
</dbReference>
<dbReference type="GO" id="GO:0005886">
    <property type="term" value="C:plasma membrane"/>
    <property type="evidence" value="ECO:0007669"/>
    <property type="project" value="UniProtKB-SubCell"/>
</dbReference>
<keyword evidence="5 9" id="KW-0812">Transmembrane</keyword>
<dbReference type="Pfam" id="PF04290">
    <property type="entry name" value="DctQ"/>
    <property type="match status" value="1"/>
</dbReference>
<accession>A0A1I2LUZ3</accession>
<dbReference type="EMBL" id="FOOG01000010">
    <property type="protein sequence ID" value="SFF83182.1"/>
    <property type="molecule type" value="Genomic_DNA"/>
</dbReference>